<dbReference type="InterPro" id="IPR011050">
    <property type="entry name" value="Pectin_lyase_fold/virulence"/>
</dbReference>
<dbReference type="PANTHER" id="PTHR31339:SF9">
    <property type="entry name" value="PLASMIN AND FIBRONECTIN-BINDING PROTEIN A"/>
    <property type="match status" value="1"/>
</dbReference>
<evidence type="ECO:0000256" key="2">
    <source>
        <dbReference type="ARBA" id="ARBA00022801"/>
    </source>
</evidence>
<comment type="caution">
    <text evidence="5">The sequence shown here is derived from an EMBL/GenBank/DDBJ whole genome shotgun (WGS) entry which is preliminary data.</text>
</comment>
<dbReference type="Pfam" id="PF00295">
    <property type="entry name" value="Glyco_hydro_28"/>
    <property type="match status" value="1"/>
</dbReference>
<reference evidence="5 6" key="1">
    <citation type="submission" date="2023-07" db="EMBL/GenBank/DDBJ databases">
        <title>Genomic Encyclopedia of Type Strains, Phase IV (KMG-IV): sequencing the most valuable type-strain genomes for metagenomic binning, comparative biology and taxonomic classification.</title>
        <authorList>
            <person name="Goeker M."/>
        </authorList>
    </citation>
    <scope>NUCLEOTIDE SEQUENCE [LARGE SCALE GENOMIC DNA]</scope>
    <source>
        <strain evidence="5 6">DSM 19619</strain>
    </source>
</reference>
<keyword evidence="3 4" id="KW-0326">Glycosidase</keyword>
<keyword evidence="6" id="KW-1185">Reference proteome</keyword>
<dbReference type="Gene3D" id="2.160.20.10">
    <property type="entry name" value="Single-stranded right-handed beta-helix, Pectin lyase-like"/>
    <property type="match status" value="1"/>
</dbReference>
<sequence length="442" mass="46995">MILEAADGDATDRLQRAIDRAGALGTRLTLAPGVHETRGLTLRSGTDLHLAAGAILRPAGDYDAYRETCVDIVAEGSDRAMLVARQAESVSISGPGMIEAPGAAFIAGDLADMGTHEPARFRPRVLVFEGCHGVRLSGLVIRQSPMWTLHLAGCSDVRISGMTIDNDRRMPNTDGIVIDSCVDVEIRDAVIATADDGIVLKTSRRANGVPIGPCRDVRVFGCRIESRSCALKIGTETYADIADISFRDCAVVGSNRALGLFSRDGGAISRVAFRRIAVECSETPDGFWGSGEAITVNVLDRVPDRPAGSICDVVFEDISGVMEGAVTLIAERRAGISGAVLRRVALAQRPGALGTGRRYDLRPTRFDVAPPPGAEGRANAYVKDASGEVVGLMPYPGGLPALFSCHVTDLVIDQVRFERPAPLPQGWTPRDMAIVADEPEKP</sequence>
<evidence type="ECO:0000256" key="4">
    <source>
        <dbReference type="RuleBase" id="RU361169"/>
    </source>
</evidence>
<name>A0ABU0J7R1_9HYPH</name>
<accession>A0ABU0J7R1</accession>
<comment type="similarity">
    <text evidence="1 4">Belongs to the glycosyl hydrolase 28 family.</text>
</comment>
<dbReference type="Proteomes" id="UP001242480">
    <property type="component" value="Unassembled WGS sequence"/>
</dbReference>
<dbReference type="InterPro" id="IPR012334">
    <property type="entry name" value="Pectin_lyas_fold"/>
</dbReference>
<evidence type="ECO:0000256" key="3">
    <source>
        <dbReference type="ARBA" id="ARBA00023295"/>
    </source>
</evidence>
<gene>
    <name evidence="5" type="ORF">QO011_002651</name>
</gene>
<dbReference type="InterPro" id="IPR051801">
    <property type="entry name" value="GH28_Enzymes"/>
</dbReference>
<dbReference type="EMBL" id="JAUSVX010000004">
    <property type="protein sequence ID" value="MDQ0469635.1"/>
    <property type="molecule type" value="Genomic_DNA"/>
</dbReference>
<dbReference type="InterPro" id="IPR000743">
    <property type="entry name" value="Glyco_hydro_28"/>
</dbReference>
<protein>
    <submittedName>
        <fullName evidence="5">Polygalacturonase</fullName>
    </submittedName>
</protein>
<organism evidence="5 6">
    <name type="scientific">Labrys wisconsinensis</name>
    <dbReference type="NCBI Taxonomy" id="425677"/>
    <lineage>
        <taxon>Bacteria</taxon>
        <taxon>Pseudomonadati</taxon>
        <taxon>Pseudomonadota</taxon>
        <taxon>Alphaproteobacteria</taxon>
        <taxon>Hyphomicrobiales</taxon>
        <taxon>Xanthobacteraceae</taxon>
        <taxon>Labrys</taxon>
    </lineage>
</organism>
<dbReference type="SUPFAM" id="SSF51126">
    <property type="entry name" value="Pectin lyase-like"/>
    <property type="match status" value="1"/>
</dbReference>
<evidence type="ECO:0000313" key="6">
    <source>
        <dbReference type="Proteomes" id="UP001242480"/>
    </source>
</evidence>
<dbReference type="RefSeq" id="WP_307272504.1">
    <property type="nucleotide sequence ID" value="NZ_JAUSVX010000004.1"/>
</dbReference>
<keyword evidence="2 4" id="KW-0378">Hydrolase</keyword>
<evidence type="ECO:0000256" key="1">
    <source>
        <dbReference type="ARBA" id="ARBA00008834"/>
    </source>
</evidence>
<proteinExistence type="inferred from homology"/>
<evidence type="ECO:0000313" key="5">
    <source>
        <dbReference type="EMBL" id="MDQ0469635.1"/>
    </source>
</evidence>
<dbReference type="PANTHER" id="PTHR31339">
    <property type="entry name" value="PECTIN LYASE-RELATED"/>
    <property type="match status" value="1"/>
</dbReference>